<protein>
    <submittedName>
        <fullName evidence="1">Uncharacterized protein</fullName>
    </submittedName>
</protein>
<dbReference type="AlphaFoldDB" id="F2B0Y2"/>
<proteinExistence type="predicted"/>
<dbReference type="PATRIC" id="fig|991778.3.peg.5981"/>
<evidence type="ECO:0000313" key="2">
    <source>
        <dbReference type="Proteomes" id="UP000006222"/>
    </source>
</evidence>
<sequence>MHFFELSTSVRRSAMISKPAGLGRWHHCPQRIARTKPTVGDAGRDKSLSSVFFLSDCDVCEIYHQRNATRRWKACGLNFGSIQKYVMQ</sequence>
<reference evidence="1 2" key="1">
    <citation type="journal article" date="2013" name="Mar. Genomics">
        <title>Expression of sulfatases in Rhodopirellula baltica and the diversity of sulfatases in the genus Rhodopirellula.</title>
        <authorList>
            <person name="Wegner C.E."/>
            <person name="Richter-Heitmann T."/>
            <person name="Klindworth A."/>
            <person name="Klockow C."/>
            <person name="Richter M."/>
            <person name="Achstetter T."/>
            <person name="Glockner F.O."/>
            <person name="Harder J."/>
        </authorList>
    </citation>
    <scope>NUCLEOTIDE SEQUENCE [LARGE SCALE GENOMIC DNA]</scope>
    <source>
        <strain evidence="1 2">WH47</strain>
    </source>
</reference>
<evidence type="ECO:0000313" key="1">
    <source>
        <dbReference type="EMBL" id="EGF24443.1"/>
    </source>
</evidence>
<gene>
    <name evidence="1" type="ORF">RBWH47_05052</name>
</gene>
<comment type="caution">
    <text evidence="1">The sequence shown here is derived from an EMBL/GenBank/DDBJ whole genome shotgun (WGS) entry which is preliminary data.</text>
</comment>
<accession>F2B0Y2</accession>
<dbReference type="Proteomes" id="UP000006222">
    <property type="component" value="Unassembled WGS sequence"/>
</dbReference>
<dbReference type="EMBL" id="AFAR01000289">
    <property type="protein sequence ID" value="EGF24443.1"/>
    <property type="molecule type" value="Genomic_DNA"/>
</dbReference>
<name>F2B0Y2_RHOBT</name>
<organism evidence="1 2">
    <name type="scientific">Rhodopirellula baltica WH47</name>
    <dbReference type="NCBI Taxonomy" id="991778"/>
    <lineage>
        <taxon>Bacteria</taxon>
        <taxon>Pseudomonadati</taxon>
        <taxon>Planctomycetota</taxon>
        <taxon>Planctomycetia</taxon>
        <taxon>Pirellulales</taxon>
        <taxon>Pirellulaceae</taxon>
        <taxon>Rhodopirellula</taxon>
    </lineage>
</organism>